<dbReference type="EMBL" id="BARW01005063">
    <property type="protein sequence ID" value="GAI69662.1"/>
    <property type="molecule type" value="Genomic_DNA"/>
</dbReference>
<name>X1QMB0_9ZZZZ</name>
<comment type="caution">
    <text evidence="1">The sequence shown here is derived from an EMBL/GenBank/DDBJ whole genome shotgun (WGS) entry which is preliminary data.</text>
</comment>
<accession>X1QMB0</accession>
<proteinExistence type="predicted"/>
<organism evidence="1">
    <name type="scientific">marine sediment metagenome</name>
    <dbReference type="NCBI Taxonomy" id="412755"/>
    <lineage>
        <taxon>unclassified sequences</taxon>
        <taxon>metagenomes</taxon>
        <taxon>ecological metagenomes</taxon>
    </lineage>
</organism>
<reference evidence="1" key="1">
    <citation type="journal article" date="2014" name="Front. Microbiol.">
        <title>High frequency of phylogenetically diverse reductive dehalogenase-homologous genes in deep subseafloor sedimentary metagenomes.</title>
        <authorList>
            <person name="Kawai M."/>
            <person name="Futagami T."/>
            <person name="Toyoda A."/>
            <person name="Takaki Y."/>
            <person name="Nishi S."/>
            <person name="Hori S."/>
            <person name="Arai W."/>
            <person name="Tsubouchi T."/>
            <person name="Morono Y."/>
            <person name="Uchiyama I."/>
            <person name="Ito T."/>
            <person name="Fujiyama A."/>
            <person name="Inagaki F."/>
            <person name="Takami H."/>
        </authorList>
    </citation>
    <scope>NUCLEOTIDE SEQUENCE</scope>
    <source>
        <strain evidence="1">Expedition CK06-06</strain>
    </source>
</reference>
<dbReference type="AlphaFoldDB" id="X1QMB0"/>
<gene>
    <name evidence="1" type="ORF">S12H4_11329</name>
</gene>
<evidence type="ECO:0000313" key="1">
    <source>
        <dbReference type="EMBL" id="GAI69662.1"/>
    </source>
</evidence>
<protein>
    <submittedName>
        <fullName evidence="1">Uncharacterized protein</fullName>
    </submittedName>
</protein>
<sequence>MKSYGCVFFLYIVGCIGGDYVECIDRDDFCGVGQVHCFCEGYGDAQTCEASRPDRDVDLVDLVGLSSEAVQDVTDGWKNLRTVPDGCRKSGFGEDFFAKSYCNGAYSAGGFNS</sequence>